<dbReference type="InterPro" id="IPR032675">
    <property type="entry name" value="LRR_dom_sf"/>
</dbReference>
<proteinExistence type="predicted"/>
<accession>A0ABC9GAD9</accession>
<evidence type="ECO:0000313" key="3">
    <source>
        <dbReference type="Proteomes" id="UP001497457"/>
    </source>
</evidence>
<name>A0ABC9GAD9_9POAL</name>
<organism evidence="2 3">
    <name type="scientific">Urochloa decumbens</name>
    <dbReference type="NCBI Taxonomy" id="240449"/>
    <lineage>
        <taxon>Eukaryota</taxon>
        <taxon>Viridiplantae</taxon>
        <taxon>Streptophyta</taxon>
        <taxon>Embryophyta</taxon>
        <taxon>Tracheophyta</taxon>
        <taxon>Spermatophyta</taxon>
        <taxon>Magnoliopsida</taxon>
        <taxon>Liliopsida</taxon>
        <taxon>Poales</taxon>
        <taxon>Poaceae</taxon>
        <taxon>PACMAD clade</taxon>
        <taxon>Panicoideae</taxon>
        <taxon>Panicodae</taxon>
        <taxon>Paniceae</taxon>
        <taxon>Melinidinae</taxon>
        <taxon>Urochloa</taxon>
    </lineage>
</organism>
<dbReference type="SUPFAM" id="SSF52058">
    <property type="entry name" value="L domain-like"/>
    <property type="match status" value="1"/>
</dbReference>
<keyword evidence="3" id="KW-1185">Reference proteome</keyword>
<dbReference type="PANTHER" id="PTHR33463">
    <property type="entry name" value="NB-ARC DOMAIN-CONTAINING PROTEIN-RELATED"/>
    <property type="match status" value="1"/>
</dbReference>
<dbReference type="PANTHER" id="PTHR33463:SF34">
    <property type="entry name" value="DISEASE RESISTANCE PROTEIN RPS2"/>
    <property type="match status" value="1"/>
</dbReference>
<reference evidence="2" key="1">
    <citation type="submission" date="2024-10" db="EMBL/GenBank/DDBJ databases">
        <authorList>
            <person name="Ryan C."/>
        </authorList>
    </citation>
    <scope>NUCLEOTIDE SEQUENCE [LARGE SCALE GENOMIC DNA]</scope>
</reference>
<sequence length="868" mass="99433">MELFDRQDEKDDFRGVDQGSRVEVEEVIKEMHQHIRHKMNYRFLVLFQNGSSEEIDLASLCGFPLSGYSTNKVLWTFQGRFRLKPRTKVDGAIKSAGTTDTFISAMSRHEEQVPPALWSYLVHKEASEIAETTGLRGINDQRAQVIACFLYMLELCCRGHHSIDYDWATHGANYWICDGIMQQLRQGEAEVGADDGGDGSWRAADALQREVQLDVNYHQYLPSSHLARFVESKPCLISPTYYGFVMIPTGGMANGDMLQQYFDNIRVLKLSRCRFNFQSPPFQCCQSLKFLWLDHCQDSGINTDGAGKEGDVRRCFQRLWVLDVRYTNCDQILSAQMMDLMINLRELNVVGVQDWDMGQLQGRLPNIRRLRTKKSHVSCSCSENNLFLEMNKMELFEFLANNITFPMSWIYEREAMAITINNSSCLETVNIGRCEGLKWICFKGCAKLKNLFLIGWLDGLRTLDISGTVVKTLDLTAIRNDNPHGLYLLGCEKLCAIIWPPEMNRNLDNLFIDTAQLAPTDQSMEEMARKGRTFPWYISVQDERLLESLRAVYSGSREMYVEVSSPTHPTVAAAGSKDKGIIKRGGNSEQQMAVTNLQPPATYAEDTFMDRLQQASEGDDGAQGIMWMWPCPDVPNLSQESCYMHIQDQMRRKLSRSGEETSTITVPGFVLRCAKILHVHDSKSITVAPFAKDPPGFEWDNLEWCRIESCPRFMHVLPLSRAMISPSMAVSFPQLETLEITWCGDLQEVFPLDTNANRNVKRRRRRQQQPVTLYFPSLKRIHLHELPSLQRICGVRMSAPNLKTVKIRGCWSLRRLPYVGGGSKVVECDCEKEWWDKLEWDDGSQATRYKPIHSRYYKKTLLRSSVLR</sequence>
<dbReference type="AlphaFoldDB" id="A0ABC9GAD9"/>
<dbReference type="Pfam" id="PF23247">
    <property type="entry name" value="LRR_RPS2"/>
    <property type="match status" value="1"/>
</dbReference>
<protein>
    <recommendedName>
        <fullName evidence="1">Disease resistance protein At4g27190-like leucine-rich repeats domain-containing protein</fullName>
    </recommendedName>
</protein>
<dbReference type="InterPro" id="IPR050905">
    <property type="entry name" value="Plant_NBS-LRR"/>
</dbReference>
<dbReference type="InterPro" id="IPR057135">
    <property type="entry name" value="At4g27190-like_LRR"/>
</dbReference>
<evidence type="ECO:0000313" key="2">
    <source>
        <dbReference type="EMBL" id="CAL5091036.1"/>
    </source>
</evidence>
<feature type="domain" description="Disease resistance protein At4g27190-like leucine-rich repeats" evidence="1">
    <location>
        <begin position="719"/>
        <end position="816"/>
    </location>
</feature>
<dbReference type="Gene3D" id="3.80.10.10">
    <property type="entry name" value="Ribonuclease Inhibitor"/>
    <property type="match status" value="2"/>
</dbReference>
<dbReference type="EMBL" id="OZ075118">
    <property type="protein sequence ID" value="CAL5091036.1"/>
    <property type="molecule type" value="Genomic_DNA"/>
</dbReference>
<gene>
    <name evidence="2" type="ORF">URODEC1_LOCUS114157</name>
</gene>
<dbReference type="Proteomes" id="UP001497457">
    <property type="component" value="Chromosome 8b"/>
</dbReference>
<evidence type="ECO:0000259" key="1">
    <source>
        <dbReference type="Pfam" id="PF23247"/>
    </source>
</evidence>